<name>A0ABW4JLA4_9BACL</name>
<gene>
    <name evidence="2" type="ORF">ACFSB2_19195</name>
</gene>
<feature type="transmembrane region" description="Helical" evidence="1">
    <location>
        <begin position="206"/>
        <end position="225"/>
    </location>
</feature>
<feature type="transmembrane region" description="Helical" evidence="1">
    <location>
        <begin position="20"/>
        <end position="40"/>
    </location>
</feature>
<evidence type="ECO:0000256" key="1">
    <source>
        <dbReference type="SAM" id="Phobius"/>
    </source>
</evidence>
<keyword evidence="1" id="KW-0472">Membrane</keyword>
<organism evidence="2 3">
    <name type="scientific">Alicyclobacillus fodiniaquatilis</name>
    <dbReference type="NCBI Taxonomy" id="1661150"/>
    <lineage>
        <taxon>Bacteria</taxon>
        <taxon>Bacillati</taxon>
        <taxon>Bacillota</taxon>
        <taxon>Bacilli</taxon>
        <taxon>Bacillales</taxon>
        <taxon>Alicyclobacillaceae</taxon>
        <taxon>Alicyclobacillus</taxon>
    </lineage>
</organism>
<evidence type="ECO:0000313" key="2">
    <source>
        <dbReference type="EMBL" id="MFD1676804.1"/>
    </source>
</evidence>
<feature type="transmembrane region" description="Helical" evidence="1">
    <location>
        <begin position="46"/>
        <end position="72"/>
    </location>
</feature>
<feature type="transmembrane region" description="Helical" evidence="1">
    <location>
        <begin position="170"/>
        <end position="194"/>
    </location>
</feature>
<dbReference type="Proteomes" id="UP001597079">
    <property type="component" value="Unassembled WGS sequence"/>
</dbReference>
<proteinExistence type="predicted"/>
<keyword evidence="1" id="KW-0812">Transmembrane</keyword>
<keyword evidence="3" id="KW-1185">Reference proteome</keyword>
<accession>A0ABW4JLA4</accession>
<sequence length="231" mass="25196">MNQPKIIAKKKSAVVCNERLTALAGAVLFVLIVTELVITANLHSLISVHIFVGVLLSGPLIVKMCSTGYRFFRFYTRSPAFVQKGPPNIWLRLLAPFLVFITFLVFISGFGLAFVGPTHTGLFFKIHAVSVALWLPLIAVHIYAHIRRVPRLIANDWNGQLGVSGRNGRLGINIIGLLVGAIAAIIMIPVSAPWHHWRIGHGLPSPLTLGIIAAVFAVLIAIPLLRNAKLK</sequence>
<keyword evidence="1" id="KW-1133">Transmembrane helix</keyword>
<feature type="transmembrane region" description="Helical" evidence="1">
    <location>
        <begin position="93"/>
        <end position="116"/>
    </location>
</feature>
<protein>
    <recommendedName>
        <fullName evidence="4">DUF4405 domain-containing protein</fullName>
    </recommendedName>
</protein>
<dbReference type="EMBL" id="JBHUCX010000075">
    <property type="protein sequence ID" value="MFD1676804.1"/>
    <property type="molecule type" value="Genomic_DNA"/>
</dbReference>
<feature type="transmembrane region" description="Helical" evidence="1">
    <location>
        <begin position="122"/>
        <end position="144"/>
    </location>
</feature>
<evidence type="ECO:0000313" key="3">
    <source>
        <dbReference type="Proteomes" id="UP001597079"/>
    </source>
</evidence>
<reference evidence="3" key="1">
    <citation type="journal article" date="2019" name="Int. J. Syst. Evol. Microbiol.">
        <title>The Global Catalogue of Microorganisms (GCM) 10K type strain sequencing project: providing services to taxonomists for standard genome sequencing and annotation.</title>
        <authorList>
            <consortium name="The Broad Institute Genomics Platform"/>
            <consortium name="The Broad Institute Genome Sequencing Center for Infectious Disease"/>
            <person name="Wu L."/>
            <person name="Ma J."/>
        </authorList>
    </citation>
    <scope>NUCLEOTIDE SEQUENCE [LARGE SCALE GENOMIC DNA]</scope>
    <source>
        <strain evidence="3">CGMCC 1.12286</strain>
    </source>
</reference>
<evidence type="ECO:0008006" key="4">
    <source>
        <dbReference type="Google" id="ProtNLM"/>
    </source>
</evidence>
<dbReference type="RefSeq" id="WP_377944710.1">
    <property type="nucleotide sequence ID" value="NZ_JBHUCX010000075.1"/>
</dbReference>
<comment type="caution">
    <text evidence="2">The sequence shown here is derived from an EMBL/GenBank/DDBJ whole genome shotgun (WGS) entry which is preliminary data.</text>
</comment>